<dbReference type="InterPro" id="IPR003660">
    <property type="entry name" value="HAMP_dom"/>
</dbReference>
<evidence type="ECO:0000256" key="1">
    <source>
        <dbReference type="ARBA" id="ARBA00000085"/>
    </source>
</evidence>
<dbReference type="SMART" id="SM00304">
    <property type="entry name" value="HAMP"/>
    <property type="match status" value="1"/>
</dbReference>
<organism evidence="15 16">
    <name type="scientific">Crossiella equi</name>
    <dbReference type="NCBI Taxonomy" id="130796"/>
    <lineage>
        <taxon>Bacteria</taxon>
        <taxon>Bacillati</taxon>
        <taxon>Actinomycetota</taxon>
        <taxon>Actinomycetes</taxon>
        <taxon>Pseudonocardiales</taxon>
        <taxon>Pseudonocardiaceae</taxon>
        <taxon>Crossiella</taxon>
    </lineage>
</organism>
<dbReference type="Gene3D" id="3.30.565.10">
    <property type="entry name" value="Histidine kinase-like ATPase, C-terminal domain"/>
    <property type="match status" value="1"/>
</dbReference>
<evidence type="ECO:0000259" key="14">
    <source>
        <dbReference type="PROSITE" id="PS50885"/>
    </source>
</evidence>
<dbReference type="Pfam" id="PF00672">
    <property type="entry name" value="HAMP"/>
    <property type="match status" value="1"/>
</dbReference>
<evidence type="ECO:0000313" key="16">
    <source>
        <dbReference type="Proteomes" id="UP001519363"/>
    </source>
</evidence>
<evidence type="ECO:0000256" key="2">
    <source>
        <dbReference type="ARBA" id="ARBA00004236"/>
    </source>
</evidence>
<dbReference type="PANTHER" id="PTHR45436">
    <property type="entry name" value="SENSOR HISTIDINE KINASE YKOH"/>
    <property type="match status" value="1"/>
</dbReference>
<evidence type="ECO:0000256" key="9">
    <source>
        <dbReference type="ARBA" id="ARBA00023012"/>
    </source>
</evidence>
<keyword evidence="6 12" id="KW-0812">Transmembrane</keyword>
<dbReference type="InterPro" id="IPR050428">
    <property type="entry name" value="TCS_sensor_his_kinase"/>
</dbReference>
<comment type="catalytic activity">
    <reaction evidence="1">
        <text>ATP + protein L-histidine = ADP + protein N-phospho-L-histidine.</text>
        <dbReference type="EC" id="2.7.13.3"/>
    </reaction>
</comment>
<feature type="domain" description="Histidine kinase" evidence="13">
    <location>
        <begin position="254"/>
        <end position="486"/>
    </location>
</feature>
<dbReference type="GO" id="GO:0004673">
    <property type="term" value="F:protein histidine kinase activity"/>
    <property type="evidence" value="ECO:0007669"/>
    <property type="project" value="UniProtKB-EC"/>
</dbReference>
<feature type="transmembrane region" description="Helical" evidence="12">
    <location>
        <begin position="162"/>
        <end position="185"/>
    </location>
</feature>
<keyword evidence="7 15" id="KW-0418">Kinase</keyword>
<keyword evidence="8 12" id="KW-1133">Transmembrane helix</keyword>
<dbReference type="Gene3D" id="1.10.287.130">
    <property type="match status" value="1"/>
</dbReference>
<keyword evidence="5 15" id="KW-0808">Transferase</keyword>
<feature type="domain" description="HAMP" evidence="14">
    <location>
        <begin position="186"/>
        <end position="239"/>
    </location>
</feature>
<dbReference type="EC" id="2.7.13.3" evidence="3"/>
<comment type="caution">
    <text evidence="15">The sequence shown here is derived from an EMBL/GenBank/DDBJ whole genome shotgun (WGS) entry which is preliminary data.</text>
</comment>
<keyword evidence="10 12" id="KW-0472">Membrane</keyword>
<proteinExistence type="predicted"/>
<protein>
    <recommendedName>
        <fullName evidence="3">histidine kinase</fullName>
        <ecNumber evidence="3">2.7.13.3</ecNumber>
    </recommendedName>
</protein>
<comment type="subcellular location">
    <subcellularLocation>
        <location evidence="2">Cell membrane</location>
    </subcellularLocation>
</comment>
<dbReference type="InterPro" id="IPR005467">
    <property type="entry name" value="His_kinase_dom"/>
</dbReference>
<dbReference type="CDD" id="cd00082">
    <property type="entry name" value="HisKA"/>
    <property type="match status" value="1"/>
</dbReference>
<evidence type="ECO:0000256" key="6">
    <source>
        <dbReference type="ARBA" id="ARBA00022692"/>
    </source>
</evidence>
<dbReference type="PRINTS" id="PR00344">
    <property type="entry name" value="BCTRLSENSOR"/>
</dbReference>
<dbReference type="PROSITE" id="PS50885">
    <property type="entry name" value="HAMP"/>
    <property type="match status" value="1"/>
</dbReference>
<dbReference type="InterPro" id="IPR003661">
    <property type="entry name" value="HisK_dim/P_dom"/>
</dbReference>
<reference evidence="15 16" key="1">
    <citation type="submission" date="2021-03" db="EMBL/GenBank/DDBJ databases">
        <title>Sequencing the genomes of 1000 actinobacteria strains.</title>
        <authorList>
            <person name="Klenk H.-P."/>
        </authorList>
    </citation>
    <scope>NUCLEOTIDE SEQUENCE [LARGE SCALE GENOMIC DNA]</scope>
    <source>
        <strain evidence="15 16">DSM 44580</strain>
    </source>
</reference>
<dbReference type="SUPFAM" id="SSF47384">
    <property type="entry name" value="Homodimeric domain of signal transducing histidine kinase"/>
    <property type="match status" value="1"/>
</dbReference>
<dbReference type="CDD" id="cd06225">
    <property type="entry name" value="HAMP"/>
    <property type="match status" value="1"/>
</dbReference>
<dbReference type="Pfam" id="PF02518">
    <property type="entry name" value="HATPase_c"/>
    <property type="match status" value="1"/>
</dbReference>
<dbReference type="InterPro" id="IPR004358">
    <property type="entry name" value="Sig_transdc_His_kin-like_C"/>
</dbReference>
<sequence length="486" mass="52163">MRRGPLTLRTRLVLALLVLSALGLTVVAVTGQVLLRQSLLSKIDEQLQGMARPFSLGNRPPPRRPPDDRPGRQLPTDTRVYLLHPDGSVRDVLGGQDLADSGGPDLPPLSREDARRRGGQAFQVPDSGGGSDWRMRVVVVDNGDTVVAAQSLAATDTTLNQLLLIELVLGVLVLGGLGGVATVVVRIGLRPLTRIEHTAQAIAAGDVDRRVPDSDPRTETGRLGAALNTMLGRLADALREREASEARLRLFVGDASHELRTPLTSIRGFAELYRAGGTAERADVDRIMSRIEAEARRMGLLVDDLLLLAQLDQQRHFDFAEQDLLVLAGDAAHDARAHDPDRKVTLMAKDGPVRVLGDEYRLRQVLANLVTNALRHTPAGTPVRITLTRESASAQRRAPEAAAGTAPPTAGDVAVLEVADDGPGIPPEHAPHVFDRFYRADPARTRARGGSGLGLAITAAIVQAHGGRVELHCDNGSRFRVLLPLV</sequence>
<dbReference type="InterPro" id="IPR036097">
    <property type="entry name" value="HisK_dim/P_sf"/>
</dbReference>
<evidence type="ECO:0000256" key="4">
    <source>
        <dbReference type="ARBA" id="ARBA00022553"/>
    </source>
</evidence>
<dbReference type="RefSeq" id="WP_086787640.1">
    <property type="nucleotide sequence ID" value="NZ_JAGIOO010000001.1"/>
</dbReference>
<gene>
    <name evidence="15" type="ORF">JOF53_006288</name>
</gene>
<dbReference type="InterPro" id="IPR003594">
    <property type="entry name" value="HATPase_dom"/>
</dbReference>
<accession>A0ABS5ALJ4</accession>
<dbReference type="Pfam" id="PF00512">
    <property type="entry name" value="HisKA"/>
    <property type="match status" value="1"/>
</dbReference>
<evidence type="ECO:0000259" key="13">
    <source>
        <dbReference type="PROSITE" id="PS50109"/>
    </source>
</evidence>
<dbReference type="SMART" id="SM00388">
    <property type="entry name" value="HisKA"/>
    <property type="match status" value="1"/>
</dbReference>
<dbReference type="Proteomes" id="UP001519363">
    <property type="component" value="Unassembled WGS sequence"/>
</dbReference>
<dbReference type="InterPro" id="IPR036890">
    <property type="entry name" value="HATPase_C_sf"/>
</dbReference>
<dbReference type="PROSITE" id="PS50109">
    <property type="entry name" value="HIS_KIN"/>
    <property type="match status" value="1"/>
</dbReference>
<evidence type="ECO:0000256" key="12">
    <source>
        <dbReference type="SAM" id="Phobius"/>
    </source>
</evidence>
<feature type="region of interest" description="Disordered" evidence="11">
    <location>
        <begin position="93"/>
        <end position="129"/>
    </location>
</feature>
<evidence type="ECO:0000256" key="8">
    <source>
        <dbReference type="ARBA" id="ARBA00022989"/>
    </source>
</evidence>
<dbReference type="EMBL" id="JAGIOO010000001">
    <property type="protein sequence ID" value="MBP2477416.1"/>
    <property type="molecule type" value="Genomic_DNA"/>
</dbReference>
<evidence type="ECO:0000256" key="11">
    <source>
        <dbReference type="SAM" id="MobiDB-lite"/>
    </source>
</evidence>
<evidence type="ECO:0000256" key="7">
    <source>
        <dbReference type="ARBA" id="ARBA00022777"/>
    </source>
</evidence>
<dbReference type="Gene3D" id="6.10.340.10">
    <property type="match status" value="1"/>
</dbReference>
<evidence type="ECO:0000256" key="10">
    <source>
        <dbReference type="ARBA" id="ARBA00023136"/>
    </source>
</evidence>
<dbReference type="SUPFAM" id="SSF158472">
    <property type="entry name" value="HAMP domain-like"/>
    <property type="match status" value="1"/>
</dbReference>
<keyword evidence="16" id="KW-1185">Reference proteome</keyword>
<evidence type="ECO:0000313" key="15">
    <source>
        <dbReference type="EMBL" id="MBP2477416.1"/>
    </source>
</evidence>
<feature type="region of interest" description="Disordered" evidence="11">
    <location>
        <begin position="391"/>
        <end position="410"/>
    </location>
</feature>
<feature type="region of interest" description="Disordered" evidence="11">
    <location>
        <begin position="51"/>
        <end position="75"/>
    </location>
</feature>
<keyword evidence="4" id="KW-0597">Phosphoprotein</keyword>
<evidence type="ECO:0000256" key="5">
    <source>
        <dbReference type="ARBA" id="ARBA00022679"/>
    </source>
</evidence>
<dbReference type="PANTHER" id="PTHR45436:SF5">
    <property type="entry name" value="SENSOR HISTIDINE KINASE TRCS"/>
    <property type="match status" value="1"/>
</dbReference>
<evidence type="ECO:0000256" key="3">
    <source>
        <dbReference type="ARBA" id="ARBA00012438"/>
    </source>
</evidence>
<keyword evidence="9" id="KW-0902">Two-component regulatory system</keyword>
<dbReference type="SUPFAM" id="SSF55874">
    <property type="entry name" value="ATPase domain of HSP90 chaperone/DNA topoisomerase II/histidine kinase"/>
    <property type="match status" value="1"/>
</dbReference>
<name>A0ABS5ALJ4_9PSEU</name>
<dbReference type="CDD" id="cd00075">
    <property type="entry name" value="HATPase"/>
    <property type="match status" value="1"/>
</dbReference>
<dbReference type="SMART" id="SM00387">
    <property type="entry name" value="HATPase_c"/>
    <property type="match status" value="1"/>
</dbReference>